<dbReference type="RefSeq" id="WP_092426564.1">
    <property type="nucleotide sequence ID" value="NZ_FNCL01000008.1"/>
</dbReference>
<gene>
    <name evidence="6" type="ORF">SAMN04488050_101137</name>
</gene>
<dbReference type="AlphaFoldDB" id="A0A1I6NWF7"/>
<evidence type="ECO:0000256" key="1">
    <source>
        <dbReference type="ARBA" id="ARBA00022692"/>
    </source>
</evidence>
<feature type="transmembrane region" description="Helical" evidence="4">
    <location>
        <begin position="158"/>
        <end position="179"/>
    </location>
</feature>
<dbReference type="GO" id="GO:0005886">
    <property type="term" value="C:plasma membrane"/>
    <property type="evidence" value="ECO:0007669"/>
    <property type="project" value="TreeGrafter"/>
</dbReference>
<sequence>MGEVLKHSWALLLGVMLLMVGNGLQGSLLGVRGGSAGFSAFSMSVVMSGYFAGFLLASRMTPGMIRRVGHVRVFAALGSFISAVLILYPAFPHPIIWTIERMIIGFCYCGVYVTAESWLNNASSNENRGQALSAYMIVQMFGIIAAQMLLLVPDPSGFLLFVIPSVLVSIAFAPILLSITPTPAFDTTRPMSLRELYTVSPLGMVGMFLLGGVFASQFGMAAVYGSEAGLSLPQISTFVAAFYVGALVTQYPLGWLSDRMDRRMLVVIVAMVGGLAAAAAVSLSGHFTVLLAAAFLVGGASNPLYSILIAHTNDYLGTDRMAAGSAGLLFINGLGAIAGPLISGYAMQTMGPGGFFVLIAALMLGLTVYAGWRMTRRPAPESDDAASVTAVGPVSSPVAVELAQEVAIEAQEAAEAEAEEAARLDVDSDPIARRMPKFWSLRK</sequence>
<proteinExistence type="predicted"/>
<dbReference type="Gene3D" id="1.20.1250.20">
    <property type="entry name" value="MFS general substrate transporter like domains"/>
    <property type="match status" value="2"/>
</dbReference>
<dbReference type="InterPro" id="IPR020846">
    <property type="entry name" value="MFS_dom"/>
</dbReference>
<evidence type="ECO:0000313" key="7">
    <source>
        <dbReference type="Proteomes" id="UP000199392"/>
    </source>
</evidence>
<dbReference type="GO" id="GO:0022857">
    <property type="term" value="F:transmembrane transporter activity"/>
    <property type="evidence" value="ECO:0007669"/>
    <property type="project" value="InterPro"/>
</dbReference>
<keyword evidence="7" id="KW-1185">Reference proteome</keyword>
<dbReference type="InterPro" id="IPR047200">
    <property type="entry name" value="MFS_YcaD-like"/>
</dbReference>
<keyword evidence="3 4" id="KW-0472">Membrane</keyword>
<dbReference type="OrthoDB" id="9810614at2"/>
<accession>A0A1I6NWF7</accession>
<reference evidence="7" key="1">
    <citation type="submission" date="2016-10" db="EMBL/GenBank/DDBJ databases">
        <authorList>
            <person name="Varghese N."/>
            <person name="Submissions S."/>
        </authorList>
    </citation>
    <scope>NUCLEOTIDE SEQUENCE [LARGE SCALE GENOMIC DNA]</scope>
    <source>
        <strain evidence="7">DSM 26894</strain>
    </source>
</reference>
<keyword evidence="2 4" id="KW-1133">Transmembrane helix</keyword>
<evidence type="ECO:0000259" key="5">
    <source>
        <dbReference type="PROSITE" id="PS50850"/>
    </source>
</evidence>
<evidence type="ECO:0000256" key="2">
    <source>
        <dbReference type="ARBA" id="ARBA00022989"/>
    </source>
</evidence>
<feature type="transmembrane region" description="Helical" evidence="4">
    <location>
        <begin position="235"/>
        <end position="253"/>
    </location>
</feature>
<evidence type="ECO:0000313" key="6">
    <source>
        <dbReference type="EMBL" id="SFS32178.1"/>
    </source>
</evidence>
<dbReference type="InterPro" id="IPR011701">
    <property type="entry name" value="MFS"/>
</dbReference>
<dbReference type="SUPFAM" id="SSF103473">
    <property type="entry name" value="MFS general substrate transporter"/>
    <property type="match status" value="1"/>
</dbReference>
<dbReference type="PANTHER" id="PTHR23521">
    <property type="entry name" value="TRANSPORTER MFS SUPERFAMILY"/>
    <property type="match status" value="1"/>
</dbReference>
<dbReference type="Proteomes" id="UP000199392">
    <property type="component" value="Unassembled WGS sequence"/>
</dbReference>
<feature type="transmembrane region" description="Helical" evidence="4">
    <location>
        <begin position="199"/>
        <end position="223"/>
    </location>
</feature>
<dbReference type="STRING" id="311180.SAMN04488050_101137"/>
<protein>
    <submittedName>
        <fullName evidence="6">Major Facilitator Superfamily protein</fullName>
    </submittedName>
</protein>
<dbReference type="Pfam" id="PF07690">
    <property type="entry name" value="MFS_1"/>
    <property type="match status" value="1"/>
</dbReference>
<feature type="transmembrane region" description="Helical" evidence="4">
    <location>
        <begin position="102"/>
        <end position="119"/>
    </location>
</feature>
<feature type="transmembrane region" description="Helical" evidence="4">
    <location>
        <begin position="353"/>
        <end position="372"/>
    </location>
</feature>
<feature type="transmembrane region" description="Helical" evidence="4">
    <location>
        <begin position="131"/>
        <end position="152"/>
    </location>
</feature>
<feature type="transmembrane region" description="Helical" evidence="4">
    <location>
        <begin position="322"/>
        <end position="347"/>
    </location>
</feature>
<feature type="transmembrane region" description="Helical" evidence="4">
    <location>
        <begin position="36"/>
        <end position="57"/>
    </location>
</feature>
<dbReference type="PANTHER" id="PTHR23521:SF3">
    <property type="entry name" value="MFS TRANSPORTER"/>
    <property type="match status" value="1"/>
</dbReference>
<keyword evidence="1 4" id="KW-0812">Transmembrane</keyword>
<evidence type="ECO:0000256" key="4">
    <source>
        <dbReference type="SAM" id="Phobius"/>
    </source>
</evidence>
<dbReference type="InterPro" id="IPR036259">
    <property type="entry name" value="MFS_trans_sf"/>
</dbReference>
<dbReference type="CDD" id="cd17477">
    <property type="entry name" value="MFS_YcaD_like"/>
    <property type="match status" value="1"/>
</dbReference>
<dbReference type="PROSITE" id="PS50850">
    <property type="entry name" value="MFS"/>
    <property type="match status" value="1"/>
</dbReference>
<evidence type="ECO:0000256" key="3">
    <source>
        <dbReference type="ARBA" id="ARBA00023136"/>
    </source>
</evidence>
<feature type="transmembrane region" description="Helical" evidence="4">
    <location>
        <begin position="289"/>
        <end position="310"/>
    </location>
</feature>
<organism evidence="6 7">
    <name type="scientific">Alloyangia pacifica</name>
    <dbReference type="NCBI Taxonomy" id="311180"/>
    <lineage>
        <taxon>Bacteria</taxon>
        <taxon>Pseudomonadati</taxon>
        <taxon>Pseudomonadota</taxon>
        <taxon>Alphaproteobacteria</taxon>
        <taxon>Rhodobacterales</taxon>
        <taxon>Roseobacteraceae</taxon>
        <taxon>Alloyangia</taxon>
    </lineage>
</organism>
<feature type="transmembrane region" description="Helical" evidence="4">
    <location>
        <begin position="69"/>
        <end position="90"/>
    </location>
</feature>
<feature type="transmembrane region" description="Helical" evidence="4">
    <location>
        <begin position="265"/>
        <end position="283"/>
    </location>
</feature>
<feature type="domain" description="Major facilitator superfamily (MFS) profile" evidence="5">
    <location>
        <begin position="166"/>
        <end position="443"/>
    </location>
</feature>
<dbReference type="EMBL" id="FOZW01000001">
    <property type="protein sequence ID" value="SFS32178.1"/>
    <property type="molecule type" value="Genomic_DNA"/>
</dbReference>
<name>A0A1I6NWF7_9RHOB</name>